<accession>A2DYF6</accession>
<dbReference type="SMR" id="A2DYF6"/>
<reference evidence="6" key="1">
    <citation type="submission" date="2006-10" db="EMBL/GenBank/DDBJ databases">
        <authorList>
            <person name="Amadeo P."/>
            <person name="Zhao Q."/>
            <person name="Wortman J."/>
            <person name="Fraser-Liggett C."/>
            <person name="Carlton J."/>
        </authorList>
    </citation>
    <scope>NUCLEOTIDE SEQUENCE</scope>
    <source>
        <strain evidence="6">G3</strain>
    </source>
</reference>
<dbReference type="Pfam" id="PF00877">
    <property type="entry name" value="NLPC_P60"/>
    <property type="match status" value="1"/>
</dbReference>
<dbReference type="SUPFAM" id="SSF54001">
    <property type="entry name" value="Cysteine proteinases"/>
    <property type="match status" value="1"/>
</dbReference>
<dbReference type="Gene3D" id="3.90.1720.10">
    <property type="entry name" value="endopeptidase domain like (from Nostoc punctiforme)"/>
    <property type="match status" value="1"/>
</dbReference>
<keyword evidence="7" id="KW-1185">Reference proteome</keyword>
<dbReference type="GO" id="GO:0006508">
    <property type="term" value="P:proteolysis"/>
    <property type="evidence" value="ECO:0007669"/>
    <property type="project" value="UniProtKB-KW"/>
</dbReference>
<dbReference type="EMBL" id="DS113268">
    <property type="protein sequence ID" value="EAY14633.1"/>
    <property type="molecule type" value="Genomic_DNA"/>
</dbReference>
<gene>
    <name evidence="6" type="ORF">TVAG_393610</name>
</gene>
<evidence type="ECO:0000256" key="1">
    <source>
        <dbReference type="ARBA" id="ARBA00007074"/>
    </source>
</evidence>
<dbReference type="Proteomes" id="UP000001542">
    <property type="component" value="Unassembled WGS sequence"/>
</dbReference>
<evidence type="ECO:0000313" key="6">
    <source>
        <dbReference type="EMBL" id="EAY14633.1"/>
    </source>
</evidence>
<keyword evidence="3" id="KW-0378">Hydrolase</keyword>
<dbReference type="InterPro" id="IPR038765">
    <property type="entry name" value="Papain-like_cys_pep_sf"/>
</dbReference>
<name>A2DYF6_TRIV3</name>
<dbReference type="PROSITE" id="PS51935">
    <property type="entry name" value="NLPC_P60"/>
    <property type="match status" value="1"/>
</dbReference>
<dbReference type="VEuPathDB" id="TrichDB:TVAGG3_0981960"/>
<feature type="domain" description="NlpC/P60" evidence="5">
    <location>
        <begin position="30"/>
        <end position="141"/>
    </location>
</feature>
<dbReference type="OrthoDB" id="10266316at2759"/>
<evidence type="ECO:0000256" key="3">
    <source>
        <dbReference type="ARBA" id="ARBA00022801"/>
    </source>
</evidence>
<dbReference type="PANTHER" id="PTHR47359:SF3">
    <property type="entry name" value="NLP_P60 DOMAIN-CONTAINING PROTEIN-RELATED"/>
    <property type="match status" value="1"/>
</dbReference>
<keyword evidence="4" id="KW-0788">Thiol protease</keyword>
<keyword evidence="2" id="KW-0645">Protease</keyword>
<dbReference type="VEuPathDB" id="TrichDB:TVAG_393610"/>
<dbReference type="GO" id="GO:0008234">
    <property type="term" value="F:cysteine-type peptidase activity"/>
    <property type="evidence" value="ECO:0007669"/>
    <property type="project" value="UniProtKB-KW"/>
</dbReference>
<organism evidence="6 7">
    <name type="scientific">Trichomonas vaginalis (strain ATCC PRA-98 / G3)</name>
    <dbReference type="NCBI Taxonomy" id="412133"/>
    <lineage>
        <taxon>Eukaryota</taxon>
        <taxon>Metamonada</taxon>
        <taxon>Parabasalia</taxon>
        <taxon>Trichomonadida</taxon>
        <taxon>Trichomonadidae</taxon>
        <taxon>Trichomonas</taxon>
    </lineage>
</organism>
<sequence>MIFAIFLALASCGRHRHHTHRFADVAPKSNGRGEDIFNIARSKLGCPYVYGAAGPNSFDCSGLTYYCHQQVGISIPRVASAQQAGGVATNGMCGDICCFGNPAYHVGLCDGVGNYIHAPQSGDVVRYSNYWNGVVNFKRYW</sequence>
<dbReference type="InterPro" id="IPR051794">
    <property type="entry name" value="PG_Endopeptidase_C40"/>
</dbReference>
<comment type="similarity">
    <text evidence="1">Belongs to the peptidase C40 family.</text>
</comment>
<proteinExistence type="inferred from homology"/>
<reference evidence="6" key="2">
    <citation type="journal article" date="2007" name="Science">
        <title>Draft genome sequence of the sexually transmitted pathogen Trichomonas vaginalis.</title>
        <authorList>
            <person name="Carlton J.M."/>
            <person name="Hirt R.P."/>
            <person name="Silva J.C."/>
            <person name="Delcher A.L."/>
            <person name="Schatz M."/>
            <person name="Zhao Q."/>
            <person name="Wortman J.R."/>
            <person name="Bidwell S.L."/>
            <person name="Alsmark U.C.M."/>
            <person name="Besteiro S."/>
            <person name="Sicheritz-Ponten T."/>
            <person name="Noel C.J."/>
            <person name="Dacks J.B."/>
            <person name="Foster P.G."/>
            <person name="Simillion C."/>
            <person name="Van de Peer Y."/>
            <person name="Miranda-Saavedra D."/>
            <person name="Barton G.J."/>
            <person name="Westrop G.D."/>
            <person name="Mueller S."/>
            <person name="Dessi D."/>
            <person name="Fiori P.L."/>
            <person name="Ren Q."/>
            <person name="Paulsen I."/>
            <person name="Zhang H."/>
            <person name="Bastida-Corcuera F.D."/>
            <person name="Simoes-Barbosa A."/>
            <person name="Brown M.T."/>
            <person name="Hayes R.D."/>
            <person name="Mukherjee M."/>
            <person name="Okumura C.Y."/>
            <person name="Schneider R."/>
            <person name="Smith A.J."/>
            <person name="Vanacova S."/>
            <person name="Villalvazo M."/>
            <person name="Haas B.J."/>
            <person name="Pertea M."/>
            <person name="Feldblyum T.V."/>
            <person name="Utterback T.R."/>
            <person name="Shu C.L."/>
            <person name="Osoegawa K."/>
            <person name="de Jong P.J."/>
            <person name="Hrdy I."/>
            <person name="Horvathova L."/>
            <person name="Zubacova Z."/>
            <person name="Dolezal P."/>
            <person name="Malik S.B."/>
            <person name="Logsdon J.M. Jr."/>
            <person name="Henze K."/>
            <person name="Gupta A."/>
            <person name="Wang C.C."/>
            <person name="Dunne R.L."/>
            <person name="Upcroft J.A."/>
            <person name="Upcroft P."/>
            <person name="White O."/>
            <person name="Salzberg S.L."/>
            <person name="Tang P."/>
            <person name="Chiu C.-H."/>
            <person name="Lee Y.-S."/>
            <person name="Embley T.M."/>
            <person name="Coombs G.H."/>
            <person name="Mottram J.C."/>
            <person name="Tachezy J."/>
            <person name="Fraser-Liggett C.M."/>
            <person name="Johnson P.J."/>
        </authorList>
    </citation>
    <scope>NUCLEOTIDE SEQUENCE [LARGE SCALE GENOMIC DNA]</scope>
    <source>
        <strain evidence="6">G3</strain>
    </source>
</reference>
<dbReference type="PANTHER" id="PTHR47359">
    <property type="entry name" value="PEPTIDOGLYCAN DL-ENDOPEPTIDASE CWLO"/>
    <property type="match status" value="1"/>
</dbReference>
<dbReference type="InterPro" id="IPR000064">
    <property type="entry name" value="NLP_P60_dom"/>
</dbReference>
<evidence type="ECO:0000256" key="4">
    <source>
        <dbReference type="ARBA" id="ARBA00022807"/>
    </source>
</evidence>
<evidence type="ECO:0000313" key="7">
    <source>
        <dbReference type="Proteomes" id="UP000001542"/>
    </source>
</evidence>
<dbReference type="InParanoid" id="A2DYF6"/>
<dbReference type="AlphaFoldDB" id="A2DYF6"/>
<protein>
    <submittedName>
        <fullName evidence="6">Clan CA, family C40, NlpC/P60 superfamily cysteine peptidase</fullName>
    </submittedName>
</protein>
<evidence type="ECO:0000259" key="5">
    <source>
        <dbReference type="PROSITE" id="PS51935"/>
    </source>
</evidence>
<evidence type="ECO:0000256" key="2">
    <source>
        <dbReference type="ARBA" id="ARBA00022670"/>
    </source>
</evidence>